<evidence type="ECO:0000256" key="1">
    <source>
        <dbReference type="SAM" id="MobiDB-lite"/>
    </source>
</evidence>
<feature type="region of interest" description="Disordered" evidence="1">
    <location>
        <begin position="225"/>
        <end position="252"/>
    </location>
</feature>
<protein>
    <submittedName>
        <fullName evidence="2">Uncharacterized protein</fullName>
    </submittedName>
</protein>
<accession>A0A1C6Y9Z7</accession>
<dbReference type="OMA" id="CENSDIW"/>
<evidence type="ECO:0000313" key="3">
    <source>
        <dbReference type="EMBL" id="SCN23795.1"/>
    </source>
</evidence>
<evidence type="ECO:0000313" key="6">
    <source>
        <dbReference type="Proteomes" id="UP000219860"/>
    </source>
</evidence>
<evidence type="ECO:0000313" key="7">
    <source>
        <dbReference type="Proteomes" id="UP000219974"/>
    </source>
</evidence>
<dbReference type="VEuPathDB" id="PlasmoDB:PBANKA_0703400"/>
<dbReference type="EMBL" id="LT608143">
    <property type="protein sequence ID" value="SCM20161.1"/>
    <property type="molecule type" value="Genomic_DNA"/>
</dbReference>
<dbReference type="AlphaFoldDB" id="A0A1C6Y9Z7"/>
<feature type="region of interest" description="Disordered" evidence="1">
    <location>
        <begin position="113"/>
        <end position="158"/>
    </location>
</feature>
<dbReference type="Proteomes" id="UP000220214">
    <property type="component" value="Chromosome 7"/>
</dbReference>
<dbReference type="EMBL" id="LT608255">
    <property type="protein sequence ID" value="SCO60171.1"/>
    <property type="molecule type" value="Genomic_DNA"/>
</dbReference>
<evidence type="ECO:0000313" key="8">
    <source>
        <dbReference type="Proteomes" id="UP000220214"/>
    </source>
</evidence>
<organism evidence="2 9">
    <name type="scientific">Plasmodium berghei</name>
    <dbReference type="NCBI Taxonomy" id="5821"/>
    <lineage>
        <taxon>Eukaryota</taxon>
        <taxon>Sar</taxon>
        <taxon>Alveolata</taxon>
        <taxon>Apicomplexa</taxon>
        <taxon>Aconoidasida</taxon>
        <taxon>Haemosporida</taxon>
        <taxon>Plasmodiidae</taxon>
        <taxon>Plasmodium</taxon>
        <taxon>Plasmodium (Vinckeia)</taxon>
    </lineage>
</organism>
<dbReference type="OrthoDB" id="372968at2759"/>
<name>A0A1C6Y9Z7_PLABE</name>
<dbReference type="Proteomes" id="UP000219974">
    <property type="component" value="Chromosome 7"/>
</dbReference>
<evidence type="ECO:0000313" key="9">
    <source>
        <dbReference type="Proteomes" id="UP000516480"/>
    </source>
</evidence>
<reference evidence="6 7" key="1">
    <citation type="submission" date="2016-08" db="EMBL/GenBank/DDBJ databases">
        <authorList>
            <consortium name="Pathogen Informatics"/>
        </authorList>
    </citation>
    <scope>NUCLEOTIDE SEQUENCE [LARGE SCALE GENOMIC DNA]</scope>
    <source>
        <strain evidence="2 9">NK65 ny</strain>
        <strain evidence="3 8">NK65e</strain>
        <strain evidence="5 6">SP11 Antwerpcl1</strain>
        <strain evidence="4 7">SP11 RLL</strain>
    </source>
</reference>
<feature type="compositionally biased region" description="Basic and acidic residues" evidence="1">
    <location>
        <begin position="128"/>
        <end position="158"/>
    </location>
</feature>
<proteinExistence type="predicted"/>
<sequence length="396" mass="46833">MISLPLLMNEQSKRLSNNKSNLEDYVIKCYNIPPNINETIFEYLCELLNDKSYKIKKIIKPINQETCSYPWKIICNDKLASFLLKRKKIIIYDDSEKNNKIYVKITPDEEHKDANTVSDSDLNSSYSEKTENINGEKDENIKDSPKLTSTDDIRENITHNEQNDNIKIKRNKKVILFDGDVEENIKGPMKRCENSDIWYCKYNSKCEESDNSECFTDWSSDIESDDIMDDKNKNRNFSENNSENSELKKNNEKILNRDRNRIKCPHGNSSDNESVKNFVYNRNDEKNKENIEKYIDECLKKGEKKKKYIYKRKNMSKEIIKDIPIETLTSEECEFLEKINMKYSKKFGRIVDNGDGDDNYDDKKKSKKFFIYFYEGNSDEIIQDIREEDINKNIIL</sequence>
<gene>
    <name evidence="3" type="ORF">PBNK65E_000116300</name>
    <name evidence="2" type="ORF">PBNK65NY_000115700</name>
    <name evidence="5" type="ORF">PBSP11A_000115900</name>
    <name evidence="4" type="ORF">PBSP11RLL_000115600</name>
</gene>
<feature type="compositionally biased region" description="Low complexity" evidence="1">
    <location>
        <begin position="235"/>
        <end position="244"/>
    </location>
</feature>
<evidence type="ECO:0000313" key="2">
    <source>
        <dbReference type="EMBL" id="SCM20161.1"/>
    </source>
</evidence>
<dbReference type="Proteomes" id="UP000516480">
    <property type="component" value="Chromosome 7"/>
</dbReference>
<evidence type="ECO:0000313" key="5">
    <source>
        <dbReference type="EMBL" id="SCO60171.1"/>
    </source>
</evidence>
<dbReference type="EMBL" id="LT608271">
    <property type="protein sequence ID" value="SCO59242.1"/>
    <property type="molecule type" value="Genomic_DNA"/>
</dbReference>
<feature type="compositionally biased region" description="Polar residues" evidence="1">
    <location>
        <begin position="115"/>
        <end position="127"/>
    </location>
</feature>
<evidence type="ECO:0000313" key="4">
    <source>
        <dbReference type="EMBL" id="SCO59242.1"/>
    </source>
</evidence>
<dbReference type="EMBL" id="LT614633">
    <property type="protein sequence ID" value="SCN23795.1"/>
    <property type="molecule type" value="Genomic_DNA"/>
</dbReference>
<dbReference type="Proteomes" id="UP000219860">
    <property type="component" value="Chromosome 7"/>
</dbReference>